<dbReference type="InterPro" id="IPR002791">
    <property type="entry name" value="ARMT1-like_metal-bd"/>
</dbReference>
<organism evidence="2">
    <name type="scientific">Uncultured Desulfatiglans sp</name>
    <dbReference type="NCBI Taxonomy" id="1748965"/>
    <lineage>
        <taxon>Bacteria</taxon>
        <taxon>Pseudomonadati</taxon>
        <taxon>Thermodesulfobacteriota</taxon>
        <taxon>Desulfobacteria</taxon>
        <taxon>Desulfatiglandales</taxon>
        <taxon>Desulfatiglandaceae</taxon>
        <taxon>Desulfatiglans</taxon>
        <taxon>environmental samples</taxon>
    </lineage>
</organism>
<proteinExistence type="predicted"/>
<evidence type="ECO:0000259" key="1">
    <source>
        <dbReference type="Pfam" id="PF01937"/>
    </source>
</evidence>
<reference evidence="2" key="1">
    <citation type="submission" date="2018-07" db="EMBL/GenBank/DDBJ databases">
        <authorList>
            <consortium name="Genoscope - CEA"/>
            <person name="William W."/>
        </authorList>
    </citation>
    <scope>NUCLEOTIDE SEQUENCE</scope>
    <source>
        <strain evidence="2">IK1</strain>
    </source>
</reference>
<feature type="domain" description="Damage-control phosphatase ARMT1-like metal-binding" evidence="1">
    <location>
        <begin position="4"/>
        <end position="275"/>
    </location>
</feature>
<name>A0A653A970_UNCDX</name>
<dbReference type="InterPro" id="IPR014444">
    <property type="entry name" value="PH1575-like"/>
</dbReference>
<gene>
    <name evidence="2" type="ORF">TRIP_B330638</name>
</gene>
<dbReference type="Pfam" id="PF01937">
    <property type="entry name" value="ARMT1-like_dom"/>
    <property type="match status" value="1"/>
</dbReference>
<dbReference type="InterPro" id="IPR036075">
    <property type="entry name" value="ARMT-1-like_metal-bd_sf"/>
</dbReference>
<dbReference type="PIRSF" id="PIRSF006593">
    <property type="entry name" value="UCP006593"/>
    <property type="match status" value="1"/>
</dbReference>
<sequence>MKTYLECIPCFLKQALFAAGAATTDDRRIKEVLDGVARLIPDISMESSPPEMATRVYALVKEITGVQDPFAQIKKESIENALSRYTNLKSAVEEAEDPLEAAVRIAIVGNLIDFGASSEFDLDAAMEEVFDKRLAIDHFASFRETLAKARSVVYLGDNAGETVFDRVLIETMGKETTYVVRDIPVINDATDEDARRSGLDAVARILPSGCYAPGTILSGCSEDFLRVYEEADLVISKGQGNFETLSEETGRLFFLLKVKCPVIARHLGAELGAMVLKDARLHGGTPNQGRKGDAV</sequence>
<dbReference type="EMBL" id="UPXX01000027">
    <property type="protein sequence ID" value="VBB44534.1"/>
    <property type="molecule type" value="Genomic_DNA"/>
</dbReference>
<evidence type="ECO:0000313" key="2">
    <source>
        <dbReference type="EMBL" id="VBB44534.1"/>
    </source>
</evidence>
<dbReference type="SUPFAM" id="SSF111321">
    <property type="entry name" value="AF1104-like"/>
    <property type="match status" value="1"/>
</dbReference>
<dbReference type="Gene3D" id="3.40.50.10880">
    <property type="entry name" value="Uncharacterised protein PF01937, DUF89, domain 3"/>
    <property type="match status" value="1"/>
</dbReference>
<accession>A0A653A970</accession>
<dbReference type="AlphaFoldDB" id="A0A653A970"/>
<dbReference type="Gene3D" id="1.10.285.20">
    <property type="entry name" value="Uncharacterised protein PF01937, DUF89, domain 2"/>
    <property type="match status" value="1"/>
</dbReference>
<dbReference type="Gene3D" id="1.10.8.380">
    <property type="entry name" value="Uncharacterised protein PF01937, DUF89, domain 1"/>
    <property type="match status" value="1"/>
</dbReference>
<protein>
    <recommendedName>
        <fullName evidence="1">Damage-control phosphatase ARMT1-like metal-binding domain-containing protein</fullName>
    </recommendedName>
</protein>